<sequence length="386" mass="43033">MNYLCSILRTLDALRAARDEMAALADAPGGCDGIFQHPDWIAYEVESRDDGTMPHVIVVRDGAGRMVGYAPFLAIRHTARLDLGGRRVSLYRGEALRLLGAGIVAVAAERATATLAIVRQLHGDIDVRVMRIQESPLPNTFAESLGKGEDMRLVSANLLDQVQWTIEGQASSEAWLAQMDKKRRTDLTQRIGRAYRKLGGDAALHVFDTPEAMPEYCRLMNELYPRTWHHDDLPIHWDHPLRVALFQRLAAAGHIVGHVVLRDGQPLAYVHGYRVAGTYLVDDLGYDEAIAKVGIGSVAVFQAIKALLDRFPGENVSFGYGDNQYKRLLATYSQPCGSLYVVRSARATAGFHMYAPVRWLYRGLHRVREDMRSRKRGQATTSPVTR</sequence>
<accession>A0A4Y5Z2U2</accession>
<organism evidence="2 3">
    <name type="scientific">Luteibacter pinisoli</name>
    <dbReference type="NCBI Taxonomy" id="2589080"/>
    <lineage>
        <taxon>Bacteria</taxon>
        <taxon>Pseudomonadati</taxon>
        <taxon>Pseudomonadota</taxon>
        <taxon>Gammaproteobacteria</taxon>
        <taxon>Lysobacterales</taxon>
        <taxon>Rhodanobacteraceae</taxon>
        <taxon>Luteibacter</taxon>
    </lineage>
</organism>
<dbReference type="EMBL" id="CP041046">
    <property type="protein sequence ID" value="QDE39354.1"/>
    <property type="molecule type" value="Genomic_DNA"/>
</dbReference>
<dbReference type="Proteomes" id="UP000316093">
    <property type="component" value="Chromosome"/>
</dbReference>
<keyword evidence="2" id="KW-0808">Transferase</keyword>
<gene>
    <name evidence="2" type="ORF">FIV34_09130</name>
</gene>
<evidence type="ECO:0000313" key="3">
    <source>
        <dbReference type="Proteomes" id="UP000316093"/>
    </source>
</evidence>
<feature type="domain" description="BioF2-like acetyltransferase" evidence="1">
    <location>
        <begin position="182"/>
        <end position="327"/>
    </location>
</feature>
<dbReference type="AlphaFoldDB" id="A0A4Y5Z2U2"/>
<proteinExistence type="predicted"/>
<name>A0A4Y5Z2U2_9GAMM</name>
<dbReference type="OrthoDB" id="5937326at2"/>
<dbReference type="KEGG" id="lpy:FIV34_09130"/>
<reference evidence="2 3" key="1">
    <citation type="submission" date="2019-06" db="EMBL/GenBank/DDBJ databases">
        <title>A complete genome sequence for Luteibacter pinisoli MAH-14.</title>
        <authorList>
            <person name="Baltrus D.A."/>
        </authorList>
    </citation>
    <scope>NUCLEOTIDE SEQUENCE [LARGE SCALE GENOMIC DNA]</scope>
    <source>
        <strain evidence="2 3">MAH-14</strain>
    </source>
</reference>
<dbReference type="SUPFAM" id="SSF55729">
    <property type="entry name" value="Acyl-CoA N-acyltransferases (Nat)"/>
    <property type="match status" value="1"/>
</dbReference>
<protein>
    <submittedName>
        <fullName evidence="2">GNAT family N-acetyltransferase</fullName>
    </submittedName>
</protein>
<evidence type="ECO:0000313" key="2">
    <source>
        <dbReference type="EMBL" id="QDE39354.1"/>
    </source>
</evidence>
<dbReference type="InterPro" id="IPR038740">
    <property type="entry name" value="BioF2-like_GNAT_dom"/>
</dbReference>
<keyword evidence="3" id="KW-1185">Reference proteome</keyword>
<dbReference type="GO" id="GO:0016740">
    <property type="term" value="F:transferase activity"/>
    <property type="evidence" value="ECO:0007669"/>
    <property type="project" value="UniProtKB-KW"/>
</dbReference>
<dbReference type="RefSeq" id="WP_139981795.1">
    <property type="nucleotide sequence ID" value="NZ_CP041046.1"/>
</dbReference>
<dbReference type="Pfam" id="PF13480">
    <property type="entry name" value="Acetyltransf_6"/>
    <property type="match status" value="1"/>
</dbReference>
<dbReference type="InterPro" id="IPR016181">
    <property type="entry name" value="Acyl_CoA_acyltransferase"/>
</dbReference>
<evidence type="ECO:0000259" key="1">
    <source>
        <dbReference type="Pfam" id="PF13480"/>
    </source>
</evidence>